<evidence type="ECO:0000313" key="1">
    <source>
        <dbReference type="EMBL" id="MBT1695284.1"/>
    </source>
</evidence>
<keyword evidence="2" id="KW-1185">Reference proteome</keyword>
<dbReference type="InterPro" id="IPR019619">
    <property type="entry name" value="DUF2490"/>
</dbReference>
<sequence>MISTASLYAQQARLHTTNHHAWLMYFGNHKFSERFGLHAEVQWRRHDLFAESQQLLLRTGLDYYLKNGARLTVGYAFVETYPYGDFAVANAFPEHRIWQQLATTQTLGKVRLAHRYRIEQRMIGNSATGEFENGRFEHRFRYMAKASVNLTGGEHPVFAAVYDEIFINAGKDVAYNIFDQNRAYAALGYTFSPTWKLEVGYLYQLVQLRSLDTTAGTRNRIEDNHTFQVGVYSTIGFVK</sequence>
<dbReference type="Proteomes" id="UP001319200">
    <property type="component" value="Unassembled WGS sequence"/>
</dbReference>
<dbReference type="Pfam" id="PF10677">
    <property type="entry name" value="DUF2490"/>
    <property type="match status" value="1"/>
</dbReference>
<dbReference type="EMBL" id="JAHESF010000001">
    <property type="protein sequence ID" value="MBT1695284.1"/>
    <property type="molecule type" value="Genomic_DNA"/>
</dbReference>
<name>A0AAP2DGP3_9BACT</name>
<organism evidence="1 2">
    <name type="scientific">Chryseosolibacter histidini</name>
    <dbReference type="NCBI Taxonomy" id="2782349"/>
    <lineage>
        <taxon>Bacteria</taxon>
        <taxon>Pseudomonadati</taxon>
        <taxon>Bacteroidota</taxon>
        <taxon>Cytophagia</taxon>
        <taxon>Cytophagales</taxon>
        <taxon>Chryseotaleaceae</taxon>
        <taxon>Chryseosolibacter</taxon>
    </lineage>
</organism>
<dbReference type="AlphaFoldDB" id="A0AAP2DGP3"/>
<comment type="caution">
    <text evidence="1">The sequence shown here is derived from an EMBL/GenBank/DDBJ whole genome shotgun (WGS) entry which is preliminary data.</text>
</comment>
<proteinExistence type="predicted"/>
<evidence type="ECO:0000313" key="2">
    <source>
        <dbReference type="Proteomes" id="UP001319200"/>
    </source>
</evidence>
<gene>
    <name evidence="1" type="ORF">KK083_00260</name>
</gene>
<accession>A0AAP2DGP3</accession>
<protein>
    <submittedName>
        <fullName evidence="1">DUF2490 domain-containing protein</fullName>
    </submittedName>
</protein>
<dbReference type="SUPFAM" id="SSF56935">
    <property type="entry name" value="Porins"/>
    <property type="match status" value="1"/>
</dbReference>
<reference evidence="1 2" key="1">
    <citation type="submission" date="2021-05" db="EMBL/GenBank/DDBJ databases">
        <title>A Polyphasic approach of four new species of the genus Ohtaekwangia: Ohtaekwangia histidinii sp. nov., Ohtaekwangia cretensis sp. nov., Ohtaekwangia indiensis sp. nov., Ohtaekwangia reichenbachii sp. nov. from diverse environment.</title>
        <authorList>
            <person name="Octaviana S."/>
        </authorList>
    </citation>
    <scope>NUCLEOTIDE SEQUENCE [LARGE SCALE GENOMIC DNA]</scope>
    <source>
        <strain evidence="1 2">PWU4</strain>
    </source>
</reference>